<evidence type="ECO:0000256" key="1">
    <source>
        <dbReference type="SAM" id="MobiDB-lite"/>
    </source>
</evidence>
<dbReference type="STRING" id="1798407.A3A16_02075"/>
<evidence type="ECO:0000256" key="2">
    <source>
        <dbReference type="SAM" id="Phobius"/>
    </source>
</evidence>
<organism evidence="3 4">
    <name type="scientific">Candidatus Harrisonbacteria bacterium RIFCSPLOWO2_01_FULL_44_18</name>
    <dbReference type="NCBI Taxonomy" id="1798407"/>
    <lineage>
        <taxon>Bacteria</taxon>
        <taxon>Candidatus Harrisoniibacteriota</taxon>
    </lineage>
</organism>
<comment type="caution">
    <text evidence="3">The sequence shown here is derived from an EMBL/GenBank/DDBJ whole genome shotgun (WGS) entry which is preliminary data.</text>
</comment>
<keyword evidence="2" id="KW-0812">Transmembrane</keyword>
<accession>A0A1G1ZMK1</accession>
<dbReference type="AlphaFoldDB" id="A0A1G1ZMK1"/>
<dbReference type="EMBL" id="MHJJ01000006">
    <property type="protein sequence ID" value="OGY65832.1"/>
    <property type="molecule type" value="Genomic_DNA"/>
</dbReference>
<keyword evidence="2" id="KW-0472">Membrane</keyword>
<evidence type="ECO:0000313" key="3">
    <source>
        <dbReference type="EMBL" id="OGY65832.1"/>
    </source>
</evidence>
<name>A0A1G1ZMK1_9BACT</name>
<feature type="region of interest" description="Disordered" evidence="1">
    <location>
        <begin position="95"/>
        <end position="126"/>
    </location>
</feature>
<gene>
    <name evidence="3" type="ORF">A3A16_02075</name>
</gene>
<evidence type="ECO:0000313" key="4">
    <source>
        <dbReference type="Proteomes" id="UP000177942"/>
    </source>
</evidence>
<sequence length="126" mass="13950">MYNFFLQIVAVLSLGVIIYLFARAIPRVSDSGEENVGKPSSLRSYFDRLGSRLPLSKIDAALNSFFEKFLRKSKVVVMKVDNLLNMYINKIRKVNGNGKGLNGSKNGTNLFDNAASDSKNSGEPKN</sequence>
<dbReference type="Proteomes" id="UP000177942">
    <property type="component" value="Unassembled WGS sequence"/>
</dbReference>
<reference evidence="3 4" key="1">
    <citation type="journal article" date="2016" name="Nat. Commun.">
        <title>Thousands of microbial genomes shed light on interconnected biogeochemical processes in an aquifer system.</title>
        <authorList>
            <person name="Anantharaman K."/>
            <person name="Brown C.T."/>
            <person name="Hug L.A."/>
            <person name="Sharon I."/>
            <person name="Castelle C.J."/>
            <person name="Probst A.J."/>
            <person name="Thomas B.C."/>
            <person name="Singh A."/>
            <person name="Wilkins M.J."/>
            <person name="Karaoz U."/>
            <person name="Brodie E.L."/>
            <person name="Williams K.H."/>
            <person name="Hubbard S.S."/>
            <person name="Banfield J.F."/>
        </authorList>
    </citation>
    <scope>NUCLEOTIDE SEQUENCE [LARGE SCALE GENOMIC DNA]</scope>
</reference>
<proteinExistence type="predicted"/>
<keyword evidence="2" id="KW-1133">Transmembrane helix</keyword>
<feature type="transmembrane region" description="Helical" evidence="2">
    <location>
        <begin position="6"/>
        <end position="22"/>
    </location>
</feature>
<protein>
    <submittedName>
        <fullName evidence="3">Uncharacterized protein</fullName>
    </submittedName>
</protein>